<dbReference type="GO" id="GO:0005886">
    <property type="term" value="C:plasma membrane"/>
    <property type="evidence" value="ECO:0007669"/>
    <property type="project" value="UniProtKB-SubCell"/>
</dbReference>
<dbReference type="Pfam" id="PF07690">
    <property type="entry name" value="MFS_1"/>
    <property type="match status" value="1"/>
</dbReference>
<accession>A0A563DTI4</accession>
<feature type="transmembrane region" description="Helical" evidence="6">
    <location>
        <begin position="314"/>
        <end position="337"/>
    </location>
</feature>
<keyword evidence="3 6" id="KW-1133">Transmembrane helix</keyword>
<evidence type="ECO:0000256" key="5">
    <source>
        <dbReference type="SAM" id="MobiDB-lite"/>
    </source>
</evidence>
<evidence type="ECO:0000313" key="9">
    <source>
        <dbReference type="Proteomes" id="UP000320244"/>
    </source>
</evidence>
<evidence type="ECO:0000256" key="1">
    <source>
        <dbReference type="ARBA" id="ARBA00004651"/>
    </source>
</evidence>
<evidence type="ECO:0000256" key="2">
    <source>
        <dbReference type="ARBA" id="ARBA00022692"/>
    </source>
</evidence>
<reference evidence="8 9" key="2">
    <citation type="submission" date="2019-08" db="EMBL/GenBank/DDBJ databases">
        <title>Jejuicoccus antrihumi gen. nov., sp. nov., a new member of the family Dermacoccaceae isolated from a cave.</title>
        <authorList>
            <person name="Schumann P."/>
            <person name="Kim I.S."/>
        </authorList>
    </citation>
    <scope>NUCLEOTIDE SEQUENCE [LARGE SCALE GENOMIC DNA]</scope>
    <source>
        <strain evidence="8 9">C5-26</strain>
    </source>
</reference>
<feature type="transmembrane region" description="Helical" evidence="6">
    <location>
        <begin position="289"/>
        <end position="308"/>
    </location>
</feature>
<dbReference type="Gene3D" id="1.20.1250.20">
    <property type="entry name" value="MFS general substrate transporter like domains"/>
    <property type="match status" value="1"/>
</dbReference>
<dbReference type="PANTHER" id="PTHR23523">
    <property type="match status" value="1"/>
</dbReference>
<feature type="transmembrane region" description="Helical" evidence="6">
    <location>
        <begin position="349"/>
        <end position="370"/>
    </location>
</feature>
<dbReference type="PANTHER" id="PTHR23523:SF2">
    <property type="entry name" value="2-NITROIMIDAZOLE TRANSPORTER"/>
    <property type="match status" value="1"/>
</dbReference>
<comment type="caution">
    <text evidence="8">The sequence shown here is derived from an EMBL/GenBank/DDBJ whole genome shotgun (WGS) entry which is preliminary data.</text>
</comment>
<dbReference type="CDD" id="cd17339">
    <property type="entry name" value="MFS_NIMT_CynX_like"/>
    <property type="match status" value="1"/>
</dbReference>
<gene>
    <name evidence="8" type="ORF">FGL98_21835</name>
</gene>
<evidence type="ECO:0000259" key="7">
    <source>
        <dbReference type="PROSITE" id="PS50850"/>
    </source>
</evidence>
<dbReference type="InterPro" id="IPR052524">
    <property type="entry name" value="MFS_Cyanate_Porter"/>
</dbReference>
<feature type="transmembrane region" description="Helical" evidence="6">
    <location>
        <begin position="146"/>
        <end position="172"/>
    </location>
</feature>
<feature type="transmembrane region" description="Helical" evidence="6">
    <location>
        <begin position="112"/>
        <end position="134"/>
    </location>
</feature>
<feature type="domain" description="Major facilitator superfamily (MFS) profile" evidence="7">
    <location>
        <begin position="1"/>
        <end position="403"/>
    </location>
</feature>
<evidence type="ECO:0000313" key="8">
    <source>
        <dbReference type="EMBL" id="TWP33241.1"/>
    </source>
</evidence>
<dbReference type="RefSeq" id="WP_146320497.1">
    <property type="nucleotide sequence ID" value="NZ_VCQV01000045.1"/>
</dbReference>
<feature type="transmembrane region" description="Helical" evidence="6">
    <location>
        <begin position="216"/>
        <end position="239"/>
    </location>
</feature>
<sequence length="443" mass="45504">MTGEQAASEHTRPVPPRRRAGLLLVAMLLLAANLRTPLTEVGPVLSTLRGQFGLTSGAASLLTALPILLFGLCAPLASPALRRMGIDRLILLALVVLLAAGLLRLAPSLPALLVGTTVMGAAIAIGNVVLPVLVKTRFPDRAGVVTGSYTMALNVGASAAAGTIVPLTAALGSWRAGFSVWLIPIVAACCCWAPLVRARNRAGSTSQQMTAPTRSLAMLGNARVLAIVIFTASQSVVYYGMITWLPSIFSDHGASPSQAGALLSVATFIGAPVALVLPPMAARARDQRPFVVALVILAAAGLCGLLIAPTAAPYLWAVLLGIGQGGIFPLALIMYVLRTSNGEQTAALSVLAQATAYVFAAFGPLIMGVLRDRSGTWSSSILLLLACLVVELVTGLSAGRAGHIHLTPPVDPGRPSPPAAIGPIPTARPCGHPDPPTYDGDNP</sequence>
<dbReference type="PROSITE" id="PS50850">
    <property type="entry name" value="MFS"/>
    <property type="match status" value="1"/>
</dbReference>
<evidence type="ECO:0000256" key="3">
    <source>
        <dbReference type="ARBA" id="ARBA00022989"/>
    </source>
</evidence>
<dbReference type="InterPro" id="IPR020846">
    <property type="entry name" value="MFS_dom"/>
</dbReference>
<proteinExistence type="predicted"/>
<feature type="transmembrane region" description="Helical" evidence="6">
    <location>
        <begin position="178"/>
        <end position="196"/>
    </location>
</feature>
<name>A0A563DTI4_9MICO</name>
<dbReference type="Proteomes" id="UP000320244">
    <property type="component" value="Unassembled WGS sequence"/>
</dbReference>
<dbReference type="OrthoDB" id="5317164at2"/>
<keyword evidence="4 6" id="KW-0472">Membrane</keyword>
<evidence type="ECO:0000256" key="4">
    <source>
        <dbReference type="ARBA" id="ARBA00023136"/>
    </source>
</evidence>
<feature type="region of interest" description="Disordered" evidence="5">
    <location>
        <begin position="406"/>
        <end position="443"/>
    </location>
</feature>
<feature type="transmembrane region" description="Helical" evidence="6">
    <location>
        <begin position="58"/>
        <end position="77"/>
    </location>
</feature>
<comment type="subcellular location">
    <subcellularLocation>
        <location evidence="1">Cell membrane</location>
        <topology evidence="1">Multi-pass membrane protein</topology>
    </subcellularLocation>
</comment>
<dbReference type="EMBL" id="VCQV01000045">
    <property type="protein sequence ID" value="TWP33241.1"/>
    <property type="molecule type" value="Genomic_DNA"/>
</dbReference>
<dbReference type="AlphaFoldDB" id="A0A563DTI4"/>
<organism evidence="8 9">
    <name type="scientific">Leekyejoonella antrihumi</name>
    <dbReference type="NCBI Taxonomy" id="1660198"/>
    <lineage>
        <taxon>Bacteria</taxon>
        <taxon>Bacillati</taxon>
        <taxon>Actinomycetota</taxon>
        <taxon>Actinomycetes</taxon>
        <taxon>Micrococcales</taxon>
        <taxon>Dermacoccaceae</taxon>
        <taxon>Leekyejoonella</taxon>
    </lineage>
</organism>
<feature type="transmembrane region" description="Helical" evidence="6">
    <location>
        <begin position="376"/>
        <end position="396"/>
    </location>
</feature>
<reference evidence="8 9" key="1">
    <citation type="submission" date="2019-05" db="EMBL/GenBank/DDBJ databases">
        <authorList>
            <person name="Lee S.D."/>
        </authorList>
    </citation>
    <scope>NUCLEOTIDE SEQUENCE [LARGE SCALE GENOMIC DNA]</scope>
    <source>
        <strain evidence="8 9">C5-26</strain>
    </source>
</reference>
<feature type="transmembrane region" description="Helical" evidence="6">
    <location>
        <begin position="259"/>
        <end position="277"/>
    </location>
</feature>
<dbReference type="InterPro" id="IPR036259">
    <property type="entry name" value="MFS_trans_sf"/>
</dbReference>
<keyword evidence="2 6" id="KW-0812">Transmembrane</keyword>
<dbReference type="GO" id="GO:0022857">
    <property type="term" value="F:transmembrane transporter activity"/>
    <property type="evidence" value="ECO:0007669"/>
    <property type="project" value="InterPro"/>
</dbReference>
<keyword evidence="9" id="KW-1185">Reference proteome</keyword>
<protein>
    <submittedName>
        <fullName evidence="8">MFS transporter</fullName>
    </submittedName>
</protein>
<evidence type="ECO:0000256" key="6">
    <source>
        <dbReference type="SAM" id="Phobius"/>
    </source>
</evidence>
<feature type="transmembrane region" description="Helical" evidence="6">
    <location>
        <begin position="89"/>
        <end position="106"/>
    </location>
</feature>
<dbReference type="InterPro" id="IPR011701">
    <property type="entry name" value="MFS"/>
</dbReference>
<feature type="compositionally biased region" description="Pro residues" evidence="5">
    <location>
        <begin position="409"/>
        <end position="420"/>
    </location>
</feature>
<feature type="transmembrane region" description="Helical" evidence="6">
    <location>
        <begin position="20"/>
        <end position="38"/>
    </location>
</feature>
<dbReference type="SUPFAM" id="SSF103473">
    <property type="entry name" value="MFS general substrate transporter"/>
    <property type="match status" value="1"/>
</dbReference>